<reference evidence="1 2" key="1">
    <citation type="submission" date="2016-12" db="EMBL/GenBank/DDBJ databases">
        <title>Genome Mining:The Detection of Biosynthetic Gene Clusters to Aid in the Expression of Curamycin A produced by Streptomyces sp. strain CZA14.</title>
        <authorList>
            <person name="Durrell K.A."/>
            <person name="Kirby B.M."/>
            <person name="Khan W."/>
            <person name="Mthethwa T."/>
            <person name="Le Roes-Hill M."/>
        </authorList>
    </citation>
    <scope>NUCLEOTIDE SEQUENCE [LARGE SCALE GENOMIC DNA]</scope>
    <source>
        <strain evidence="1 2">CZA14</strain>
    </source>
</reference>
<evidence type="ECO:0000313" key="1">
    <source>
        <dbReference type="EMBL" id="OSZ60032.1"/>
    </source>
</evidence>
<protein>
    <submittedName>
        <fullName evidence="1">Uncharacterized protein</fullName>
    </submittedName>
</protein>
<dbReference type="RefSeq" id="WP_086169496.1">
    <property type="nucleotide sequence ID" value="NZ_MRYD01000054.1"/>
</dbReference>
<dbReference type="Gene3D" id="3.30.420.40">
    <property type="match status" value="1"/>
</dbReference>
<proteinExistence type="predicted"/>
<evidence type="ECO:0000313" key="2">
    <source>
        <dbReference type="Proteomes" id="UP000194266"/>
    </source>
</evidence>
<organism evidence="1 2">
    <name type="scientific">Streptomyces pharetrae CZA14</name>
    <dbReference type="NCBI Taxonomy" id="1144883"/>
    <lineage>
        <taxon>Bacteria</taxon>
        <taxon>Bacillati</taxon>
        <taxon>Actinomycetota</taxon>
        <taxon>Actinomycetes</taxon>
        <taxon>Kitasatosporales</taxon>
        <taxon>Streptomycetaceae</taxon>
        <taxon>Streptomyces</taxon>
    </lineage>
</organism>
<comment type="caution">
    <text evidence="1">The sequence shown here is derived from an EMBL/GenBank/DDBJ whole genome shotgun (WGS) entry which is preliminary data.</text>
</comment>
<keyword evidence="2" id="KW-1185">Reference proteome</keyword>
<accession>A0ABX3YJK9</accession>
<sequence length="340" mass="35293">MARVLVLGYSGGLDGSACLVADGRVLSWSGSRRGAPGSAAVAACLDAAGVGWREVGMVVDCAVEPYPLRPWDPLSAVPRGVPRVTVSRHDALARAAAASFPFRDAAVAVVSCPGTARYAREAGVWYESDSLYDLADGHLSLRLRHSAPAARPALSTVLDFRRHVCRYVFGPAADGLAPAGGLAVLASSGRPGRWDDAVALRREGGRIGVEASALGHLDPARARSALPAPTAADLAFHADVARWAQTQIETAVLGQLADWAGELPRARLLCTGGLAGDAALDRRIGAEAPFAHVRLHAPADERSAALGCGAHGLALLTGRAVLPSVAGPRDRLQRSDPEQD</sequence>
<dbReference type="EMBL" id="MRYD01000054">
    <property type="protein sequence ID" value="OSZ60032.1"/>
    <property type="molecule type" value="Genomic_DNA"/>
</dbReference>
<gene>
    <name evidence="1" type="ORF">OQI_12910</name>
</gene>
<name>A0ABX3YJK9_9ACTN</name>
<dbReference type="Proteomes" id="UP000194266">
    <property type="component" value="Unassembled WGS sequence"/>
</dbReference>